<evidence type="ECO:0000313" key="2">
    <source>
        <dbReference type="EMBL" id="SFC80109.1"/>
    </source>
</evidence>
<accession>A0A1I1M3W2</accession>
<dbReference type="EMBL" id="FOME01000001">
    <property type="protein sequence ID" value="SFC80109.1"/>
    <property type="molecule type" value="Genomic_DNA"/>
</dbReference>
<organism evidence="1 4">
    <name type="scientific">Saccharopolyspora kobensis</name>
    <dbReference type="NCBI Taxonomy" id="146035"/>
    <lineage>
        <taxon>Bacteria</taxon>
        <taxon>Bacillati</taxon>
        <taxon>Actinomycetota</taxon>
        <taxon>Actinomycetes</taxon>
        <taxon>Pseudonocardiales</taxon>
        <taxon>Pseudonocardiaceae</taxon>
        <taxon>Saccharopolyspora</taxon>
    </lineage>
</organism>
<reference evidence="3 4" key="2">
    <citation type="submission" date="2016-10" db="EMBL/GenBank/DDBJ databases">
        <authorList>
            <person name="Varghese N."/>
            <person name="Submissions S."/>
        </authorList>
    </citation>
    <scope>NUCLEOTIDE SEQUENCE [LARGE SCALE GENOMIC DNA]</scope>
    <source>
        <strain evidence="4">ATCC 20501</strain>
        <strain evidence="2 3">CGMCC 4.3529</strain>
    </source>
</reference>
<keyword evidence="3" id="KW-1185">Reference proteome</keyword>
<dbReference type="AlphaFoldDB" id="A0A1H6EHT4"/>
<dbReference type="Proteomes" id="UP000199690">
    <property type="component" value="Unassembled WGS sequence"/>
</dbReference>
<evidence type="ECO:0000313" key="4">
    <source>
        <dbReference type="Proteomes" id="UP000236729"/>
    </source>
</evidence>
<reference evidence="1" key="1">
    <citation type="submission" date="2016-10" db="EMBL/GenBank/DDBJ databases">
        <authorList>
            <person name="de Groot N.N."/>
        </authorList>
    </citation>
    <scope>NUCLEOTIDE SEQUENCE [LARGE SCALE GENOMIC DNA]</scope>
    <source>
        <strain evidence="1">ATCC 20501</strain>
    </source>
</reference>
<sequence>MRYELDRHNDVVVLYCGPNSEYVLTIGRENLANLIALGAEAIRELSAT</sequence>
<dbReference type="RefSeq" id="WP_177247431.1">
    <property type="nucleotide sequence ID" value="NZ_FNVB01000014.1"/>
</dbReference>
<proteinExistence type="predicted"/>
<name>A0A1H6EHT4_9PSEU</name>
<gene>
    <name evidence="1" type="ORF">SAMN02982929_06722</name>
    <name evidence="2" type="ORF">SAMN05216506_1011731</name>
</gene>
<dbReference type="Proteomes" id="UP000236729">
    <property type="component" value="Unassembled WGS sequence"/>
</dbReference>
<evidence type="ECO:0000313" key="1">
    <source>
        <dbReference type="EMBL" id="SEG97382.1"/>
    </source>
</evidence>
<protein>
    <submittedName>
        <fullName evidence="1">Uncharacterized protein</fullName>
    </submittedName>
</protein>
<evidence type="ECO:0000313" key="3">
    <source>
        <dbReference type="Proteomes" id="UP000199690"/>
    </source>
</evidence>
<dbReference type="EMBL" id="FNVB01000014">
    <property type="protein sequence ID" value="SEG97382.1"/>
    <property type="molecule type" value="Genomic_DNA"/>
</dbReference>
<accession>A0A1H6EHT4</accession>